<evidence type="ECO:0000313" key="3">
    <source>
        <dbReference type="Proteomes" id="UP001231924"/>
    </source>
</evidence>
<keyword evidence="1" id="KW-0472">Membrane</keyword>
<sequence length="220" mass="23675">MFTTYRRRWQLSRVKPGDGSPLPPFRLWQLFTRSVFAVDLPGPDGGRFEVDLRPGADGSTRRSPASLYRDGVQVARANLPATFPVPGGVVEVAAGQYGVKRAHLVTDGGAEHLLTPHPGSLEGRRARLARRFPRASWAVGAVAVVVILVGGLLALGRGLEAVTHSPAIAAQVGTFTMPFHLSTTGLVVVGVLTALAGTERAITFRSRFLIDRRPGRRRRG</sequence>
<organism evidence="2 3">
    <name type="scientific">Actinomycetospora termitidis</name>
    <dbReference type="NCBI Taxonomy" id="3053470"/>
    <lineage>
        <taxon>Bacteria</taxon>
        <taxon>Bacillati</taxon>
        <taxon>Actinomycetota</taxon>
        <taxon>Actinomycetes</taxon>
        <taxon>Pseudonocardiales</taxon>
        <taxon>Pseudonocardiaceae</taxon>
        <taxon>Actinomycetospora</taxon>
    </lineage>
</organism>
<keyword evidence="3" id="KW-1185">Reference proteome</keyword>
<accession>A0ABT7MDU5</accession>
<name>A0ABT7MDU5_9PSEU</name>
<evidence type="ECO:0000256" key="1">
    <source>
        <dbReference type="SAM" id="Phobius"/>
    </source>
</evidence>
<dbReference type="EMBL" id="JASVWF010000005">
    <property type="protein sequence ID" value="MDL5158842.1"/>
    <property type="molecule type" value="Genomic_DNA"/>
</dbReference>
<feature type="transmembrane region" description="Helical" evidence="1">
    <location>
        <begin position="175"/>
        <end position="197"/>
    </location>
</feature>
<protein>
    <submittedName>
        <fullName evidence="2">Uncharacterized protein</fullName>
    </submittedName>
</protein>
<proteinExistence type="predicted"/>
<keyword evidence="1" id="KW-1133">Transmembrane helix</keyword>
<feature type="transmembrane region" description="Helical" evidence="1">
    <location>
        <begin position="135"/>
        <end position="155"/>
    </location>
</feature>
<gene>
    <name evidence="2" type="ORF">QRT03_22940</name>
</gene>
<dbReference type="RefSeq" id="WP_286055380.1">
    <property type="nucleotide sequence ID" value="NZ_JASVWF010000005.1"/>
</dbReference>
<reference evidence="2 3" key="1">
    <citation type="submission" date="2023-06" db="EMBL/GenBank/DDBJ databases">
        <title>Actinomycetospora Odt1-22.</title>
        <authorList>
            <person name="Supong K."/>
        </authorList>
    </citation>
    <scope>NUCLEOTIDE SEQUENCE [LARGE SCALE GENOMIC DNA]</scope>
    <source>
        <strain evidence="2 3">Odt1-22</strain>
    </source>
</reference>
<dbReference type="Proteomes" id="UP001231924">
    <property type="component" value="Unassembled WGS sequence"/>
</dbReference>
<keyword evidence="1" id="KW-0812">Transmembrane</keyword>
<evidence type="ECO:0000313" key="2">
    <source>
        <dbReference type="EMBL" id="MDL5158842.1"/>
    </source>
</evidence>
<comment type="caution">
    <text evidence="2">The sequence shown here is derived from an EMBL/GenBank/DDBJ whole genome shotgun (WGS) entry which is preliminary data.</text>
</comment>